<protein>
    <recommendedName>
        <fullName evidence="3">Outer membrane protein assembly factor BamE domain-containing protein</fullName>
    </recommendedName>
</protein>
<dbReference type="RefSeq" id="WP_063244894.1">
    <property type="nucleotide sequence ID" value="NZ_LUKF01000019.1"/>
</dbReference>
<accession>A0A150WCM6</accession>
<dbReference type="InterPro" id="IPR007450">
    <property type="entry name" value="BamE_dom"/>
</dbReference>
<evidence type="ECO:0000256" key="2">
    <source>
        <dbReference type="ARBA" id="ARBA00023136"/>
    </source>
</evidence>
<dbReference type="GO" id="GO:0019867">
    <property type="term" value="C:outer membrane"/>
    <property type="evidence" value="ECO:0007669"/>
    <property type="project" value="InterPro"/>
</dbReference>
<sequence length="147" mass="17121">MLRYLAIPVVIIGLLTTACQTSMLKQFGEVKPGMEKDDVLDLMGSPSRTQRYHGKDRWTYVFYDDRIRFEKEVQFFNGNAIYVGDISQPEVTKTAMAVDAINDQKNKEIDEQIAKEVEQHRKEYSDYEAKARGEDKVRYVPEFESIR</sequence>
<evidence type="ECO:0000259" key="3">
    <source>
        <dbReference type="Pfam" id="PF04355"/>
    </source>
</evidence>
<organism evidence="4 5">
    <name type="scientific">Bdellovibrio bacteriovorus</name>
    <dbReference type="NCBI Taxonomy" id="959"/>
    <lineage>
        <taxon>Bacteria</taxon>
        <taxon>Pseudomonadati</taxon>
        <taxon>Bdellovibrionota</taxon>
        <taxon>Bdellovibrionia</taxon>
        <taxon>Bdellovibrionales</taxon>
        <taxon>Pseudobdellovibrionaceae</taxon>
        <taxon>Bdellovibrio</taxon>
    </lineage>
</organism>
<gene>
    <name evidence="4" type="ORF">AZI85_11465</name>
</gene>
<dbReference type="AlphaFoldDB" id="A0A150WCM6"/>
<evidence type="ECO:0000256" key="1">
    <source>
        <dbReference type="ARBA" id="ARBA00022729"/>
    </source>
</evidence>
<keyword evidence="2" id="KW-0472">Membrane</keyword>
<comment type="caution">
    <text evidence="4">The sequence shown here is derived from an EMBL/GenBank/DDBJ whole genome shotgun (WGS) entry which is preliminary data.</text>
</comment>
<proteinExistence type="predicted"/>
<reference evidence="4 5" key="1">
    <citation type="submission" date="2016-03" db="EMBL/GenBank/DDBJ databases">
        <authorList>
            <person name="Ploux O."/>
        </authorList>
    </citation>
    <scope>NUCLEOTIDE SEQUENCE [LARGE SCALE GENOMIC DNA]</scope>
    <source>
        <strain evidence="4 5">BER2</strain>
    </source>
</reference>
<dbReference type="PROSITE" id="PS51257">
    <property type="entry name" value="PROKAR_LIPOPROTEIN"/>
    <property type="match status" value="1"/>
</dbReference>
<dbReference type="Gene3D" id="3.30.1450.10">
    <property type="match status" value="1"/>
</dbReference>
<dbReference type="Proteomes" id="UP000075391">
    <property type="component" value="Unassembled WGS sequence"/>
</dbReference>
<feature type="domain" description="Outer membrane protein assembly factor BamE" evidence="3">
    <location>
        <begin position="28"/>
        <end position="68"/>
    </location>
</feature>
<name>A0A150WCM6_BDEBC</name>
<keyword evidence="1" id="KW-0732">Signal</keyword>
<evidence type="ECO:0000313" key="5">
    <source>
        <dbReference type="Proteomes" id="UP000075391"/>
    </source>
</evidence>
<dbReference type="InterPro" id="IPR037873">
    <property type="entry name" value="BamE-like"/>
</dbReference>
<dbReference type="EMBL" id="LUKF01000019">
    <property type="protein sequence ID" value="KYG60618.1"/>
    <property type="molecule type" value="Genomic_DNA"/>
</dbReference>
<dbReference type="Pfam" id="PF04355">
    <property type="entry name" value="BamE"/>
    <property type="match status" value="1"/>
</dbReference>
<dbReference type="OrthoDB" id="5295219at2"/>
<evidence type="ECO:0000313" key="4">
    <source>
        <dbReference type="EMBL" id="KYG60618.1"/>
    </source>
</evidence>